<evidence type="ECO:0000313" key="6">
    <source>
        <dbReference type="EnsemblMetazoa" id="SCAU001939-PA"/>
    </source>
</evidence>
<keyword evidence="3" id="KW-0862">Zinc</keyword>
<reference evidence="6" key="1">
    <citation type="submission" date="2020-05" db="UniProtKB">
        <authorList>
            <consortium name="EnsemblMetazoa"/>
        </authorList>
    </citation>
    <scope>IDENTIFICATION</scope>
    <source>
        <strain evidence="6">USDA</strain>
    </source>
</reference>
<accession>A0A1I8NTR0</accession>
<feature type="compositionally biased region" description="Basic and acidic residues" evidence="4">
    <location>
        <begin position="181"/>
        <end position="193"/>
    </location>
</feature>
<feature type="region of interest" description="Disordered" evidence="4">
    <location>
        <begin position="1"/>
        <end position="79"/>
    </location>
</feature>
<feature type="compositionally biased region" description="Basic residues" evidence="4">
    <location>
        <begin position="1"/>
        <end position="20"/>
    </location>
</feature>
<dbReference type="STRING" id="35570.A0A1I8NTR0"/>
<dbReference type="SUPFAM" id="SSF144232">
    <property type="entry name" value="HIT/MYND zinc finger-like"/>
    <property type="match status" value="1"/>
</dbReference>
<evidence type="ECO:0000256" key="4">
    <source>
        <dbReference type="SAM" id="MobiDB-lite"/>
    </source>
</evidence>
<dbReference type="AlphaFoldDB" id="A0A1I8NTR0"/>
<feature type="domain" description="MYND-type" evidence="5">
    <location>
        <begin position="260"/>
        <end position="299"/>
    </location>
</feature>
<dbReference type="PANTHER" id="PTHR28069">
    <property type="entry name" value="GH20023P"/>
    <property type="match status" value="1"/>
</dbReference>
<name>A0A1I8NTR0_STOCA</name>
<feature type="compositionally biased region" description="Basic and acidic residues" evidence="4">
    <location>
        <begin position="160"/>
        <end position="169"/>
    </location>
</feature>
<dbReference type="KEGG" id="scac:106087065"/>
<evidence type="ECO:0000256" key="2">
    <source>
        <dbReference type="ARBA" id="ARBA00022771"/>
    </source>
</evidence>
<dbReference type="InterPro" id="IPR032717">
    <property type="entry name" value="Mss51_Znf"/>
</dbReference>
<dbReference type="InterPro" id="IPR002893">
    <property type="entry name" value="Znf_MYND"/>
</dbReference>
<evidence type="ECO:0000259" key="5">
    <source>
        <dbReference type="PROSITE" id="PS01360"/>
    </source>
</evidence>
<sequence>MKPNKKKPRIRNRPRNKANRLKAEEDGENEVNFQQGEVNGNETPKNLNPSQEESDDDDDDLPGLEEDGGATAKTLDPNEAIKTIQRLLRERMLKNQQKAAEANAPQNFESARDTKAKTLGGATKSSKVEASNEPKAPVNQKSAKPDPSKETKAANNQKSAKMEASKDAKPSTATSSQKSGKSKEKSSENKSDKGAFIQNLQKKMEAMLADGDANLENNLMANLKKLLDGEAPTDIVSSDEEEEVLEYVYKPRKYFIASLCNLCKIDLCKQQSIECSKCHMTYYCSVKHMQNDAEHRPLCSALRKVAAEISGGHIFDKCSDMTPDQFRSYRIVTIRNASSILQRPLTATEQEVILFPRLCMHVKCRKFEFKALQDCADCGMVSYCCDDHVVAEHKKWCTAYHLFKELIIFQEKFGRLDPGLPSKVLKETPTMCNNTKEVFLKLGLDIPDNCCEYAALTQISTGPLTAWYALKATQQLNSHEDLTIHLIGAEIEFEVDVLNKWELFFLHITHTVKNLNVVFVGPELNPNNISFDQLKKTKCCKACRKNERTVKYFFEPHIYHDFRKRKNFVTPNLVCFFNAGLYRSTGYKMEDTWPDTIKVTSDLNVPVVVTAYTEYELPLDMERFEEECGRELKIVQKPEENPFSSTRPERNFISDDEAPLMYKNYFCFVVE</sequence>
<feature type="compositionally biased region" description="Polar residues" evidence="4">
    <location>
        <begin position="95"/>
        <end position="109"/>
    </location>
</feature>
<dbReference type="PANTHER" id="PTHR28069:SF2">
    <property type="entry name" value="GH20023P"/>
    <property type="match status" value="1"/>
</dbReference>
<evidence type="ECO:0000256" key="3">
    <source>
        <dbReference type="ARBA" id="ARBA00022833"/>
    </source>
</evidence>
<keyword evidence="7" id="KW-1185">Reference proteome</keyword>
<dbReference type="Pfam" id="PF13824">
    <property type="entry name" value="zf-Mss51"/>
    <property type="match status" value="1"/>
</dbReference>
<organism evidence="6 7">
    <name type="scientific">Stomoxys calcitrans</name>
    <name type="common">Stable fly</name>
    <name type="synonym">Conops calcitrans</name>
    <dbReference type="NCBI Taxonomy" id="35570"/>
    <lineage>
        <taxon>Eukaryota</taxon>
        <taxon>Metazoa</taxon>
        <taxon>Ecdysozoa</taxon>
        <taxon>Arthropoda</taxon>
        <taxon>Hexapoda</taxon>
        <taxon>Insecta</taxon>
        <taxon>Pterygota</taxon>
        <taxon>Neoptera</taxon>
        <taxon>Endopterygota</taxon>
        <taxon>Diptera</taxon>
        <taxon>Brachycera</taxon>
        <taxon>Muscomorpha</taxon>
        <taxon>Muscoidea</taxon>
        <taxon>Muscidae</taxon>
        <taxon>Stomoxys</taxon>
    </lineage>
</organism>
<keyword evidence="2" id="KW-0863">Zinc-finger</keyword>
<feature type="compositionally biased region" description="Polar residues" evidence="4">
    <location>
        <begin position="31"/>
        <end position="48"/>
    </location>
</feature>
<gene>
    <name evidence="6" type="primary">106087065</name>
</gene>
<feature type="compositionally biased region" description="Acidic residues" evidence="4">
    <location>
        <begin position="52"/>
        <end position="68"/>
    </location>
</feature>
<dbReference type="InterPro" id="IPR046824">
    <property type="entry name" value="Mss51-like_C"/>
</dbReference>
<feature type="region of interest" description="Disordered" evidence="4">
    <location>
        <begin position="95"/>
        <end position="194"/>
    </location>
</feature>
<protein>
    <recommendedName>
        <fullName evidence="5">MYND-type domain-containing protein</fullName>
    </recommendedName>
</protein>
<proteinExistence type="predicted"/>
<dbReference type="EnsemblMetazoa" id="SCAU001939-RA">
    <property type="protein sequence ID" value="SCAU001939-PA"/>
    <property type="gene ID" value="SCAU001939"/>
</dbReference>
<dbReference type="PROSITE" id="PS01360">
    <property type="entry name" value="ZF_MYND_1"/>
    <property type="match status" value="1"/>
</dbReference>
<dbReference type="GO" id="GO:0008270">
    <property type="term" value="F:zinc ion binding"/>
    <property type="evidence" value="ECO:0007669"/>
    <property type="project" value="UniProtKB-KW"/>
</dbReference>
<dbReference type="Pfam" id="PF20179">
    <property type="entry name" value="MSS51_C"/>
    <property type="match status" value="1"/>
</dbReference>
<evidence type="ECO:0000256" key="1">
    <source>
        <dbReference type="ARBA" id="ARBA00022723"/>
    </source>
</evidence>
<dbReference type="VEuPathDB" id="VectorBase:SCAU001939"/>
<keyword evidence="1" id="KW-0479">Metal-binding</keyword>
<dbReference type="Proteomes" id="UP000095300">
    <property type="component" value="Unassembled WGS sequence"/>
</dbReference>
<evidence type="ECO:0000313" key="7">
    <source>
        <dbReference type="Proteomes" id="UP000095300"/>
    </source>
</evidence>
<dbReference type="OrthoDB" id="5282002at2759"/>
<feature type="compositionally biased region" description="Basic and acidic residues" evidence="4">
    <location>
        <begin position="143"/>
        <end position="152"/>
    </location>
</feature>